<keyword evidence="2" id="KW-1185">Reference proteome</keyword>
<dbReference type="EMBL" id="NBYY01000022">
    <property type="protein sequence ID" value="PCS22381.1"/>
    <property type="molecule type" value="Genomic_DNA"/>
</dbReference>
<dbReference type="AlphaFoldDB" id="A0A2A5T2L6"/>
<reference evidence="2" key="1">
    <citation type="submission" date="2017-04" db="EMBL/GenBank/DDBJ databases">
        <title>Genome evolution of the luminous symbionts of deep sea anglerfish.</title>
        <authorList>
            <person name="Hendry T.A."/>
        </authorList>
    </citation>
    <scope>NUCLEOTIDE SEQUENCE [LARGE SCALE GENOMIC DNA]</scope>
</reference>
<dbReference type="Proteomes" id="UP000219020">
    <property type="component" value="Unassembled WGS sequence"/>
</dbReference>
<proteinExistence type="predicted"/>
<name>A0A2A5T2L6_9GAMM</name>
<gene>
    <name evidence="1" type="ORF">BTN49_2110</name>
</gene>
<protein>
    <submittedName>
        <fullName evidence="1">Uncharacterized protein</fullName>
    </submittedName>
</protein>
<accession>A0A2A5T2L6</accession>
<comment type="caution">
    <text evidence="1">The sequence shown here is derived from an EMBL/GenBank/DDBJ whole genome shotgun (WGS) entry which is preliminary data.</text>
</comment>
<evidence type="ECO:0000313" key="2">
    <source>
        <dbReference type="Proteomes" id="UP000219020"/>
    </source>
</evidence>
<sequence length="57" mass="6673">MILRKRFIIETDFDQIRKIPNRTFSAPLLYHLYGQLASGAHCVFISTKEAEYQDNLV</sequence>
<evidence type="ECO:0000313" key="1">
    <source>
        <dbReference type="EMBL" id="PCS22381.1"/>
    </source>
</evidence>
<organism evidence="1 2">
    <name type="scientific">Candidatus Enterovibrio escicola</name>
    <dbReference type="NCBI Taxonomy" id="1927127"/>
    <lineage>
        <taxon>Bacteria</taxon>
        <taxon>Pseudomonadati</taxon>
        <taxon>Pseudomonadota</taxon>
        <taxon>Gammaproteobacteria</taxon>
        <taxon>Vibrionales</taxon>
        <taxon>Vibrionaceae</taxon>
        <taxon>Enterovibrio</taxon>
    </lineage>
</organism>